<sequence length="1240" mass="139187">MHNRGSSNREMASGEALPEPSHDSARSLEVKQDTITSTNQACTSNFLTNTTSILREEVDTGINKLLNLLGDSSSDLESQEIQVVWSHMDSILTLLEAPEALILDDRNTGQLATMTILSMLESDDAHRKEPESFDLRVRCMTLIMELTCAPEDKQGLILALDGATLSHLDQLHYASSESAYHLDIALEYHARMKSLDYYGDSVDISQMLSEIGSLQYRNFTGSELTAMGKINDFVMHHRLARQQPKATTGLDIALECMTTSVMLTPNYHSSLPSRLQTLALMHLMKYLMFYADSRLSDHMVDINAGIEYQSRAASLTPRDHPDYHQRMAYLAFAYTTRSNAGTGKKSMEDVNKAHALYPPALSRHADTTLSFHLAHAKALEHRFESGEGLDNIREAIEALSNATQLETNIRDFQPIRTSIISHLGALHRKMFRSLGRLIDIDNAIDFYTKALLLTSNEHDHNVQGKILLGLIQSLQARYNRLHDPNDNDRAMKYLAELYSRQEKMGLSLVEMIELHSTLVQAQSGIIPLRYQGADNLDYSYIAALDGAMKRAHQWLSAFPEGHDYHSACLSFLSRLYLDRFNHKKDSVDLDESIKYMTKATSTEHMSNIEQTRWLLELAKIHDLRLVHTKKPEDYDQAIEYATRALSLLPEDHIDRADYLTMIAFIHSHRYTISSNPQSSEWARATLNCFREAALSVGGYPTSKLKAAQVWAMSSTGIGWHDRALEGFEVAMSIVPEVVWLGATISRRFNEIETIRNLALHAAALGISSRKYLKALEWLEQGRFIVWNQTLQLRTPLEDLHLADSVLAQRLQEVSGELHYASTQSSPLPIGTMNYLESDSMEQRRRRLAEEYQQLIEKAREIPAFKDFLRTKPASDLLNVARSGPVVVVNISAHNCDALILTPGCSEVTHVPLPEVSIEKVQDACNQLDNSLRRHYVRERGFHRVDANPKNPPADTFEDVLIFLWSAIAKPVLDVLGYIENPPIGELPRLTWCTTGRLAMLPLHAAGYYNRPRCKLSDFVVSSYTPTLSALISASSTPSIRHSDVLAISQEKTPGQSHLPGTKQELDFINKHASEPVVFSQINNADATCELVLQAMENSDWVHLACHAHQNVTDPTESGFFLQDGTLSLKKIIQKSFKDKGLAFLSACQTAKGDERLADEAVHLASGMLLAGYRSVIATMWSVVDADAPVIADQVYGQLLKCRRMDYRDSARALHAAVNVLREKVGDKEFTRWVPYIHIGA</sequence>
<dbReference type="AlphaFoldDB" id="A0A8H2XL51"/>
<dbReference type="Pfam" id="PF12770">
    <property type="entry name" value="CHAT"/>
    <property type="match status" value="1"/>
</dbReference>
<protein>
    <recommendedName>
        <fullName evidence="2">CHAT domain-containing protein</fullName>
    </recommendedName>
</protein>
<accession>A0A8H2XL51</accession>
<evidence type="ECO:0000313" key="4">
    <source>
        <dbReference type="Proteomes" id="UP000663853"/>
    </source>
</evidence>
<feature type="region of interest" description="Disordered" evidence="1">
    <location>
        <begin position="1"/>
        <end position="33"/>
    </location>
</feature>
<feature type="compositionally biased region" description="Basic and acidic residues" evidence="1">
    <location>
        <begin position="20"/>
        <end position="32"/>
    </location>
</feature>
<organism evidence="3 4">
    <name type="scientific">Rhizoctonia solani</name>
    <dbReference type="NCBI Taxonomy" id="456999"/>
    <lineage>
        <taxon>Eukaryota</taxon>
        <taxon>Fungi</taxon>
        <taxon>Dikarya</taxon>
        <taxon>Basidiomycota</taxon>
        <taxon>Agaricomycotina</taxon>
        <taxon>Agaricomycetes</taxon>
        <taxon>Cantharellales</taxon>
        <taxon>Ceratobasidiaceae</taxon>
        <taxon>Rhizoctonia</taxon>
    </lineage>
</organism>
<feature type="domain" description="CHAT" evidence="2">
    <location>
        <begin position="963"/>
        <end position="1239"/>
    </location>
</feature>
<feature type="compositionally biased region" description="Polar residues" evidence="1">
    <location>
        <begin position="1"/>
        <end position="10"/>
    </location>
</feature>
<name>A0A8H2XL51_9AGAM</name>
<comment type="caution">
    <text evidence="3">The sequence shown here is derived from an EMBL/GenBank/DDBJ whole genome shotgun (WGS) entry which is preliminary data.</text>
</comment>
<dbReference type="EMBL" id="CAJMXA010000302">
    <property type="protein sequence ID" value="CAE6424983.1"/>
    <property type="molecule type" value="Genomic_DNA"/>
</dbReference>
<dbReference type="Gene3D" id="1.25.40.10">
    <property type="entry name" value="Tetratricopeptide repeat domain"/>
    <property type="match status" value="2"/>
</dbReference>
<dbReference type="InterPro" id="IPR024983">
    <property type="entry name" value="CHAT_dom"/>
</dbReference>
<evidence type="ECO:0000256" key="1">
    <source>
        <dbReference type="SAM" id="MobiDB-lite"/>
    </source>
</evidence>
<reference evidence="3" key="1">
    <citation type="submission" date="2021-01" db="EMBL/GenBank/DDBJ databases">
        <authorList>
            <person name="Kaushik A."/>
        </authorList>
    </citation>
    <scope>NUCLEOTIDE SEQUENCE</scope>
    <source>
        <strain evidence="3">AG6-10EEA</strain>
    </source>
</reference>
<dbReference type="InterPro" id="IPR011990">
    <property type="entry name" value="TPR-like_helical_dom_sf"/>
</dbReference>
<dbReference type="Proteomes" id="UP000663853">
    <property type="component" value="Unassembled WGS sequence"/>
</dbReference>
<evidence type="ECO:0000259" key="2">
    <source>
        <dbReference type="Pfam" id="PF12770"/>
    </source>
</evidence>
<evidence type="ECO:0000313" key="3">
    <source>
        <dbReference type="EMBL" id="CAE6424983.1"/>
    </source>
</evidence>
<proteinExistence type="predicted"/>
<gene>
    <name evidence="3" type="ORF">RDB_LOCUS17196</name>
</gene>